<dbReference type="Proteomes" id="UP001595974">
    <property type="component" value="Unassembled WGS sequence"/>
</dbReference>
<gene>
    <name evidence="5" type="ORF">ACFPTN_04645</name>
</gene>
<dbReference type="RefSeq" id="WP_198363110.1">
    <property type="nucleotide sequence ID" value="NZ_JBHSOG010000014.1"/>
</dbReference>
<accession>A0ABW1ANB5</accession>
<protein>
    <submittedName>
        <fullName evidence="5">Tyrosine-type recombinase/integrase</fullName>
    </submittedName>
</protein>
<name>A0ABW1ANB5_9RHOO</name>
<proteinExistence type="inferred from homology"/>
<evidence type="ECO:0000256" key="2">
    <source>
        <dbReference type="ARBA" id="ARBA00022908"/>
    </source>
</evidence>
<sequence length="167" mass="19127">MAILRDLQPLTGKRQHVFVGRDPKKPMSDAAVNAALRRMGYDTRTEITGHGFRAMVRTILHEEFGVDHDVIEHQPAHRVPDALGETYSRTRFLKERRVMMQRRPPRLPASAASGEPPGARRQPLGFARQVRLLELAQAGHFLVIFVMELWRAQQPGTSFQRMIINER</sequence>
<dbReference type="SUPFAM" id="SSF56349">
    <property type="entry name" value="DNA breaking-rejoining enzymes"/>
    <property type="match status" value="1"/>
</dbReference>
<dbReference type="InterPro" id="IPR013762">
    <property type="entry name" value="Integrase-like_cat_sf"/>
</dbReference>
<dbReference type="Gene3D" id="1.10.443.10">
    <property type="entry name" value="Intergrase catalytic core"/>
    <property type="match status" value="1"/>
</dbReference>
<dbReference type="PANTHER" id="PTHR30629:SF2">
    <property type="entry name" value="PROPHAGE INTEGRASE INTS-RELATED"/>
    <property type="match status" value="1"/>
</dbReference>
<reference evidence="6" key="1">
    <citation type="journal article" date="2019" name="Int. J. Syst. Evol. Microbiol.">
        <title>The Global Catalogue of Microorganisms (GCM) 10K type strain sequencing project: providing services to taxonomists for standard genome sequencing and annotation.</title>
        <authorList>
            <consortium name="The Broad Institute Genomics Platform"/>
            <consortium name="The Broad Institute Genome Sequencing Center for Infectious Disease"/>
            <person name="Wu L."/>
            <person name="Ma J."/>
        </authorList>
    </citation>
    <scope>NUCLEOTIDE SEQUENCE [LARGE SCALE GENOMIC DNA]</scope>
    <source>
        <strain evidence="6">SHR3</strain>
    </source>
</reference>
<evidence type="ECO:0000313" key="5">
    <source>
        <dbReference type="EMBL" id="MFC5768651.1"/>
    </source>
</evidence>
<dbReference type="EMBL" id="JBHSOG010000014">
    <property type="protein sequence ID" value="MFC5768651.1"/>
    <property type="molecule type" value="Genomic_DNA"/>
</dbReference>
<feature type="region of interest" description="Disordered" evidence="4">
    <location>
        <begin position="101"/>
        <end position="121"/>
    </location>
</feature>
<keyword evidence="6" id="KW-1185">Reference proteome</keyword>
<dbReference type="InterPro" id="IPR011010">
    <property type="entry name" value="DNA_brk_join_enz"/>
</dbReference>
<organism evidence="5 6">
    <name type="scientific">Thauera sinica</name>
    <dbReference type="NCBI Taxonomy" id="2665146"/>
    <lineage>
        <taxon>Bacteria</taxon>
        <taxon>Pseudomonadati</taxon>
        <taxon>Pseudomonadota</taxon>
        <taxon>Betaproteobacteria</taxon>
        <taxon>Rhodocyclales</taxon>
        <taxon>Zoogloeaceae</taxon>
        <taxon>Thauera</taxon>
    </lineage>
</organism>
<keyword evidence="2" id="KW-0229">DNA integration</keyword>
<dbReference type="PANTHER" id="PTHR30629">
    <property type="entry name" value="PROPHAGE INTEGRASE"/>
    <property type="match status" value="1"/>
</dbReference>
<evidence type="ECO:0000256" key="1">
    <source>
        <dbReference type="ARBA" id="ARBA00008857"/>
    </source>
</evidence>
<evidence type="ECO:0000256" key="3">
    <source>
        <dbReference type="ARBA" id="ARBA00023172"/>
    </source>
</evidence>
<comment type="similarity">
    <text evidence="1">Belongs to the 'phage' integrase family.</text>
</comment>
<comment type="caution">
    <text evidence="5">The sequence shown here is derived from an EMBL/GenBank/DDBJ whole genome shotgun (WGS) entry which is preliminary data.</text>
</comment>
<evidence type="ECO:0000313" key="6">
    <source>
        <dbReference type="Proteomes" id="UP001595974"/>
    </source>
</evidence>
<dbReference type="InterPro" id="IPR050808">
    <property type="entry name" value="Phage_Integrase"/>
</dbReference>
<feature type="compositionally biased region" description="Low complexity" evidence="4">
    <location>
        <begin position="108"/>
        <end position="119"/>
    </location>
</feature>
<evidence type="ECO:0000256" key="4">
    <source>
        <dbReference type="SAM" id="MobiDB-lite"/>
    </source>
</evidence>
<keyword evidence="3" id="KW-0233">DNA recombination</keyword>